<evidence type="ECO:0000313" key="2">
    <source>
        <dbReference type="EMBL" id="KAB7500290.1"/>
    </source>
</evidence>
<protein>
    <submittedName>
        <fullName evidence="2">Uncharacterized protein</fullName>
    </submittedName>
</protein>
<gene>
    <name evidence="2" type="ORF">Anas_05168</name>
</gene>
<dbReference type="OrthoDB" id="2127281at2759"/>
<dbReference type="EMBL" id="SEYY01014474">
    <property type="protein sequence ID" value="KAB7500290.1"/>
    <property type="molecule type" value="Genomic_DNA"/>
</dbReference>
<dbReference type="AlphaFoldDB" id="A0A5N5T5R1"/>
<feature type="compositionally biased region" description="Acidic residues" evidence="1">
    <location>
        <begin position="60"/>
        <end position="71"/>
    </location>
</feature>
<comment type="caution">
    <text evidence="2">The sequence shown here is derived from an EMBL/GenBank/DDBJ whole genome shotgun (WGS) entry which is preliminary data.</text>
</comment>
<feature type="non-terminal residue" evidence="2">
    <location>
        <position position="106"/>
    </location>
</feature>
<proteinExistence type="predicted"/>
<sequence>MVNNRRMEEWANTLNVPFKRATREEKSSLFGTNTTVTGAAQGEKDPQGLGMGISQGEGADSQDEDDDDNELSELLKRFVQDGGSGMKSMENAEIEAAQPKSIVPEK</sequence>
<reference evidence="2 3" key="1">
    <citation type="journal article" date="2019" name="PLoS Biol.">
        <title>Sex chromosomes control vertical transmission of feminizing Wolbachia symbionts in an isopod.</title>
        <authorList>
            <person name="Becking T."/>
            <person name="Chebbi M.A."/>
            <person name="Giraud I."/>
            <person name="Moumen B."/>
            <person name="Laverre T."/>
            <person name="Caubet Y."/>
            <person name="Peccoud J."/>
            <person name="Gilbert C."/>
            <person name="Cordaux R."/>
        </authorList>
    </citation>
    <scope>NUCLEOTIDE SEQUENCE [LARGE SCALE GENOMIC DNA]</scope>
    <source>
        <strain evidence="2">ANa2</strain>
        <tissue evidence="2">Whole body excluding digestive tract and cuticle</tissue>
    </source>
</reference>
<dbReference type="Proteomes" id="UP000326759">
    <property type="component" value="Unassembled WGS sequence"/>
</dbReference>
<accession>A0A5N5T5R1</accession>
<feature type="compositionally biased region" description="Polar residues" evidence="1">
    <location>
        <begin position="29"/>
        <end position="38"/>
    </location>
</feature>
<keyword evidence="3" id="KW-1185">Reference proteome</keyword>
<name>A0A5N5T5R1_9CRUS</name>
<evidence type="ECO:0000256" key="1">
    <source>
        <dbReference type="SAM" id="MobiDB-lite"/>
    </source>
</evidence>
<evidence type="ECO:0000313" key="3">
    <source>
        <dbReference type="Proteomes" id="UP000326759"/>
    </source>
</evidence>
<feature type="region of interest" description="Disordered" evidence="1">
    <location>
        <begin position="20"/>
        <end position="106"/>
    </location>
</feature>
<organism evidence="2 3">
    <name type="scientific">Armadillidium nasatum</name>
    <dbReference type="NCBI Taxonomy" id="96803"/>
    <lineage>
        <taxon>Eukaryota</taxon>
        <taxon>Metazoa</taxon>
        <taxon>Ecdysozoa</taxon>
        <taxon>Arthropoda</taxon>
        <taxon>Crustacea</taxon>
        <taxon>Multicrustacea</taxon>
        <taxon>Malacostraca</taxon>
        <taxon>Eumalacostraca</taxon>
        <taxon>Peracarida</taxon>
        <taxon>Isopoda</taxon>
        <taxon>Oniscidea</taxon>
        <taxon>Crinocheta</taxon>
        <taxon>Armadillidiidae</taxon>
        <taxon>Armadillidium</taxon>
    </lineage>
</organism>